<keyword evidence="1" id="KW-0732">Signal</keyword>
<evidence type="ECO:0000313" key="2">
    <source>
        <dbReference type="EMBL" id="MFM4894385.1"/>
    </source>
</evidence>
<name>A0ABW9GVQ5_9GAMM</name>
<feature type="signal peptide" evidence="1">
    <location>
        <begin position="1"/>
        <end position="18"/>
    </location>
</feature>
<proteinExistence type="predicted"/>
<comment type="caution">
    <text evidence="2">The sequence shown here is derived from an EMBL/GenBank/DDBJ whole genome shotgun (WGS) entry which is preliminary data.</text>
</comment>
<organism evidence="2 3">
    <name type="scientific">Aeromonas bivalvium</name>
    <dbReference type="NCBI Taxonomy" id="440079"/>
    <lineage>
        <taxon>Bacteria</taxon>
        <taxon>Pseudomonadati</taxon>
        <taxon>Pseudomonadota</taxon>
        <taxon>Gammaproteobacteria</taxon>
        <taxon>Aeromonadales</taxon>
        <taxon>Aeromonadaceae</taxon>
        <taxon>Aeromonas</taxon>
    </lineage>
</organism>
<evidence type="ECO:0000256" key="1">
    <source>
        <dbReference type="SAM" id="SignalP"/>
    </source>
</evidence>
<keyword evidence="3" id="KW-1185">Reference proteome</keyword>
<protein>
    <submittedName>
        <fullName evidence="2">Uncharacterized protein</fullName>
    </submittedName>
</protein>
<gene>
    <name evidence="2" type="ORF">ACEUDJ_16170</name>
</gene>
<dbReference type="Proteomes" id="UP001630969">
    <property type="component" value="Unassembled WGS sequence"/>
</dbReference>
<accession>A0ABW9GVQ5</accession>
<dbReference type="GeneID" id="97221666"/>
<feature type="chain" id="PRO_5045617363" evidence="1">
    <location>
        <begin position="19"/>
        <end position="131"/>
    </location>
</feature>
<evidence type="ECO:0000313" key="3">
    <source>
        <dbReference type="Proteomes" id="UP001630969"/>
    </source>
</evidence>
<sequence length="131" mass="14134">MKKVLLVALTSLPLFAHAGLFDAVTDAVSDTTKEMALGAADSYTNEAVQKALGIKEGVSTRASIKEKFGEPASTGKEEQLELWYYDMANLSESSPTLAQTGKALVPELDKKQVVIRFEGETVKSLRVVDKA</sequence>
<dbReference type="EMBL" id="JBGXBU010000008">
    <property type="protein sequence ID" value="MFM4894385.1"/>
    <property type="molecule type" value="Genomic_DNA"/>
</dbReference>
<dbReference type="RefSeq" id="WP_392443567.1">
    <property type="nucleotide sequence ID" value="NZ_JBGWZZ010000011.1"/>
</dbReference>
<reference evidence="2 3" key="1">
    <citation type="submission" date="2024-09" db="EMBL/GenBank/DDBJ databases">
        <title>Aeromonas strains Genome sequencing and assembly.</title>
        <authorList>
            <person name="Hu X."/>
            <person name="Tang B."/>
        </authorList>
    </citation>
    <scope>NUCLEOTIDE SEQUENCE [LARGE SCALE GENOMIC DNA]</scope>
    <source>
        <strain evidence="2 3">NB23SCDHY001</strain>
    </source>
</reference>